<feature type="compositionally biased region" description="Acidic residues" evidence="2">
    <location>
        <begin position="152"/>
        <end position="166"/>
    </location>
</feature>
<evidence type="ECO:0000313" key="4">
    <source>
        <dbReference type="Proteomes" id="UP000069906"/>
    </source>
</evidence>
<name>A0A0F7PC99_9EURY</name>
<organism evidence="3 4">
    <name type="scientific">Halanaeroarchaeum sulfurireducens</name>
    <dbReference type="NCBI Taxonomy" id="1604004"/>
    <lineage>
        <taxon>Archaea</taxon>
        <taxon>Methanobacteriati</taxon>
        <taxon>Methanobacteriota</taxon>
        <taxon>Stenosarchaea group</taxon>
        <taxon>Halobacteria</taxon>
        <taxon>Halobacteriales</taxon>
        <taxon>Halobacteriaceae</taxon>
        <taxon>Halanaeroarchaeum</taxon>
    </lineage>
</organism>
<protein>
    <recommendedName>
        <fullName evidence="5">Coiled coil protein</fullName>
    </recommendedName>
</protein>
<feature type="region of interest" description="Disordered" evidence="2">
    <location>
        <begin position="140"/>
        <end position="166"/>
    </location>
</feature>
<feature type="compositionally biased region" description="Acidic residues" evidence="2">
    <location>
        <begin position="227"/>
        <end position="245"/>
    </location>
</feature>
<evidence type="ECO:0000256" key="2">
    <source>
        <dbReference type="SAM" id="MobiDB-lite"/>
    </source>
</evidence>
<sequence length="533" mass="57382">MVTVSDETIVADEGVTVTKAFDWDGFPVPAVTFRVESDRSDPVDVRIVDEIPEEYGIEQIGFHPEYGSEHWTATGEGVVRFERTVDAGEAFTTVYGVKMTEEEEETPFLGAPTIDVDPEDQNGAVVEDVIPRESSDVVRDLADGDRDSIPGLDDEPQPAETAAEESEAVAETATDAVAGDDAEILDAGEAADAESEPEVADDTDSMPAEDELEATADPIEATASDVQSDEPTYDEEILEGTEEAISDTASTPEERDDEQIAGAEEKTAADPFETTDVTTESSETETEPPQETADEMGVPTENRATDATSASDTDMTDEFTESTTTEPEPTPDTDEQTAATDDTGVGGEVPEEGLAARLAAEIRAGTADEEDLAVIREAAAEPTESDDIRLEHLQARVSDLEAYTDALEEFLDENGRGRKVLDDVESTVADLATDVEDIASRVDAATGEREALRERVDTVSDDLTAVDDVAEKIDRLAGDLEAIEERVTDGEEARMEVASLEDELEDLEDAIDDVGEDVAEIKDWRSQLSDLFS</sequence>
<keyword evidence="1" id="KW-0175">Coiled coil</keyword>
<proteinExistence type="predicted"/>
<dbReference type="AlphaFoldDB" id="A0A0F7PC99"/>
<reference evidence="3 4" key="1">
    <citation type="journal article" date="2015" name="ISME J.">
        <title>Elemental sulfur and acetate can support life of a novel strictly anaerobic haloarchaeon.</title>
        <authorList>
            <person name="Sorokin D.Y."/>
            <person name="Kublanov I.V."/>
            <person name="Gavrilov S.N."/>
            <person name="Rojo D."/>
            <person name="Roman P."/>
            <person name="Golyshin P.N."/>
            <person name="Slepak V.Z."/>
            <person name="Smedile F."/>
            <person name="Ferrer M."/>
            <person name="Messina E."/>
            <person name="La Cono V."/>
            <person name="Yakimov M.M."/>
        </authorList>
    </citation>
    <scope>NUCLEOTIDE SEQUENCE [LARGE SCALE GENOMIC DNA]</scope>
    <source>
        <strain evidence="3 4">HSR2</strain>
    </source>
</reference>
<feature type="coiled-coil region" evidence="1">
    <location>
        <begin position="435"/>
        <end position="517"/>
    </location>
</feature>
<keyword evidence="4" id="KW-1185">Reference proteome</keyword>
<gene>
    <name evidence="3" type="ORF">HLASF_1329</name>
</gene>
<dbReference type="Gene3D" id="1.10.287.1490">
    <property type="match status" value="1"/>
</dbReference>
<dbReference type="KEGG" id="hsu:HLASF_1329"/>
<dbReference type="PATRIC" id="fig|1604004.4.peg.1394"/>
<dbReference type="EMBL" id="CP008874">
    <property type="protein sequence ID" value="AKH97815.1"/>
    <property type="molecule type" value="Genomic_DNA"/>
</dbReference>
<feature type="compositionally biased region" description="Acidic residues" evidence="2">
    <location>
        <begin position="189"/>
        <end position="214"/>
    </location>
</feature>
<dbReference type="HOGENOM" id="CLU_015959_0_0_2"/>
<evidence type="ECO:0008006" key="5">
    <source>
        <dbReference type="Google" id="ProtNLM"/>
    </source>
</evidence>
<evidence type="ECO:0000256" key="1">
    <source>
        <dbReference type="SAM" id="Coils"/>
    </source>
</evidence>
<dbReference type="Proteomes" id="UP000069906">
    <property type="component" value="Chromosome"/>
</dbReference>
<accession>A0A0F7PC99</accession>
<evidence type="ECO:0000313" key="3">
    <source>
        <dbReference type="EMBL" id="AKH97815.1"/>
    </source>
</evidence>
<feature type="compositionally biased region" description="Acidic residues" evidence="2">
    <location>
        <begin position="282"/>
        <end position="294"/>
    </location>
</feature>
<feature type="region of interest" description="Disordered" evidence="2">
    <location>
        <begin position="189"/>
        <end position="353"/>
    </location>
</feature>